<proteinExistence type="predicted"/>
<organism evidence="1 2">
    <name type="scientific">Fusarium oxysporum f. sp. conglutinans</name>
    <dbReference type="NCBI Taxonomy" id="100902"/>
    <lineage>
        <taxon>Eukaryota</taxon>
        <taxon>Fungi</taxon>
        <taxon>Dikarya</taxon>
        <taxon>Ascomycota</taxon>
        <taxon>Pezizomycotina</taxon>
        <taxon>Sordariomycetes</taxon>
        <taxon>Hypocreomycetidae</taxon>
        <taxon>Hypocreales</taxon>
        <taxon>Nectriaceae</taxon>
        <taxon>Fusarium</taxon>
        <taxon>Fusarium oxysporum species complex</taxon>
    </lineage>
</organism>
<name>A0A8H6LDF2_FUSOX</name>
<evidence type="ECO:0000313" key="1">
    <source>
        <dbReference type="EMBL" id="KAF6515103.1"/>
    </source>
</evidence>
<evidence type="ECO:0000313" key="2">
    <source>
        <dbReference type="Proteomes" id="UP000593570"/>
    </source>
</evidence>
<protein>
    <submittedName>
        <fullName evidence="1">Uncharacterized protein</fullName>
    </submittedName>
</protein>
<dbReference type="AlphaFoldDB" id="A0A8H6LDF2"/>
<gene>
    <name evidence="1" type="ORF">HZS61_005009</name>
</gene>
<comment type="caution">
    <text evidence="1">The sequence shown here is derived from an EMBL/GenBank/DDBJ whole genome shotgun (WGS) entry which is preliminary data.</text>
</comment>
<reference evidence="1 2" key="1">
    <citation type="journal article" date="2020" name="bioRxiv">
        <title>A chromosome-scale genome assembly for the Fusarium oxysporum strain Fo5176 to establish a model Arabidopsis-fungal pathosystem.</title>
        <authorList>
            <person name="Fokkens L."/>
            <person name="Guo L."/>
            <person name="Dora S."/>
            <person name="Wang B."/>
            <person name="Ye K."/>
            <person name="Sanchez-Rodriguez C."/>
            <person name="Croll D."/>
        </authorList>
    </citation>
    <scope>NUCLEOTIDE SEQUENCE [LARGE SCALE GENOMIC DNA]</scope>
    <source>
        <strain evidence="1 2">Fo5176</strain>
    </source>
</reference>
<dbReference type="Proteomes" id="UP000593570">
    <property type="component" value="Unassembled WGS sequence"/>
</dbReference>
<dbReference type="EMBL" id="JACDXP010000014">
    <property type="protein sequence ID" value="KAF6515103.1"/>
    <property type="molecule type" value="Genomic_DNA"/>
</dbReference>
<accession>A0A8H6LDF2</accession>
<sequence>MRIYDYELCMPATGSPRYNSHGYHVAFIYGSNSGTYGRGTGTRFATDCQSFNNGGGQCRGQNVNLHAAAFTVSNKSIAKKQIPSIYDSFQHLPYKSFGNDNHRIAGISRTQIQNIRSVESYYSRHLSSSHTPKATDADACKHRIPSGYSLKHWEPSEEPILLLGSVFDANNLGKWIYDWTTYCHGPSAPISDMAGDMWLLLIQLADKVKRAKKIVGHIYSAADRDRVEKFIEAGCCLTEKLRSLLKICEAPMLKVAKRSQAGLGENAGVEFVETLFGRDRKLDMTEKFMHSVRHFNLHFDDHCEGILQKPVRWASNIVSHRSMSNRMCEIGMSWMAAAAD</sequence>